<protein>
    <submittedName>
        <fullName evidence="6">Uncharacterized aromatic compound monooxygenase yhjG</fullName>
        <ecNumber evidence="6">1.14.13.-</ecNumber>
    </submittedName>
</protein>
<keyword evidence="7" id="KW-1185">Reference proteome</keyword>
<accession>F8L8L7</accession>
<keyword evidence="4" id="KW-0274">FAD</keyword>
<proteinExistence type="inferred from homology"/>
<dbReference type="GO" id="GO:0016709">
    <property type="term" value="F:oxidoreductase activity, acting on paired donors, with incorporation or reduction of molecular oxygen, NAD(P)H as one donor, and incorporation of one atom of oxygen"/>
    <property type="evidence" value="ECO:0007669"/>
    <property type="project" value="UniProtKB-ARBA"/>
</dbReference>
<dbReference type="InterPro" id="IPR036249">
    <property type="entry name" value="Thioredoxin-like_sf"/>
</dbReference>
<dbReference type="HOGENOM" id="CLU_009665_20_3_0"/>
<sequence>MAIDEILVVGAGPVGLMMAAELARHGAKCRIIDKNKHHSADSRAVGVHARTLELYENVGLIEEALEKGVKVTGINLYSHGKRLVQTAFKNLDSRYSFVLDMPQSLTEPMLIEHLRKFGVVVERSVELNNLEQHDDHVEVILKHGERSLVPEKFAYVVGCDGARSTCRHLCEISFPGEEYPSHWAVLDSGLKWPFDSQELQLFLHEQGIAAFFPLPGSRMRITYEIYLKNPKDETPVVTYDTVLEVLQLRVAKDIKLIEPRDLSTFIIHHRQAVNYQNGRVFIAGDAAHLHSPAGGQGMNTGMQDAYNLAWKLALVHKGVCSEKLLKTYHLERHPIGKWVLNVTDRLTKMMTVKNSTLAFLRDAFLSAMGHFDAIKTQMPKQFSQLYLHYEHNKIIYEDCEHHPMHARAGHRAPDHTLTNGKRLFELFHGTHHTLLLFSGKKPHHGDLEALKEMEEMAQKYAPHVQTYFLIRDEEVVKDCPASKDRCLLDREPSAHTHYGIEKPTALVIRPDQVVGYATQPPNAHLAEKYLQTLFQS</sequence>
<reference evidence="6 7" key="2">
    <citation type="journal article" date="2011" name="Mol. Biol. Evol.">
        <title>Unity in variety--the pan-genome of the Chlamydiae.</title>
        <authorList>
            <person name="Collingro A."/>
            <person name="Tischler P."/>
            <person name="Weinmaier T."/>
            <person name="Penz T."/>
            <person name="Heinz E."/>
            <person name="Brunham R.C."/>
            <person name="Read T.D."/>
            <person name="Bavoil P.M."/>
            <person name="Sachse K."/>
            <person name="Kahane S."/>
            <person name="Friedman M.G."/>
            <person name="Rattei T."/>
            <person name="Myers G.S."/>
            <person name="Horn M."/>
        </authorList>
    </citation>
    <scope>NUCLEOTIDE SEQUENCE [LARGE SCALE GENOMIC DNA]</scope>
    <source>
        <strain evidence="7">ATCC VR-1471 / Z</strain>
    </source>
</reference>
<evidence type="ECO:0000256" key="2">
    <source>
        <dbReference type="ARBA" id="ARBA00007801"/>
    </source>
</evidence>
<evidence type="ECO:0000313" key="6">
    <source>
        <dbReference type="EMBL" id="CCB89155.1"/>
    </source>
</evidence>
<dbReference type="SUPFAM" id="SSF51905">
    <property type="entry name" value="FAD/NAD(P)-binding domain"/>
    <property type="match status" value="1"/>
</dbReference>
<dbReference type="RefSeq" id="WP_013943622.1">
    <property type="nucleotide sequence ID" value="NC_015713.1"/>
</dbReference>
<dbReference type="InterPro" id="IPR050641">
    <property type="entry name" value="RIFMO-like"/>
</dbReference>
<dbReference type="AlphaFoldDB" id="F8L8L7"/>
<dbReference type="Gene3D" id="3.30.70.2450">
    <property type="match status" value="1"/>
</dbReference>
<comment type="similarity">
    <text evidence="2">Belongs to the PheA/TfdB FAD monooxygenase family.</text>
</comment>
<evidence type="ECO:0000256" key="3">
    <source>
        <dbReference type="ARBA" id="ARBA00022630"/>
    </source>
</evidence>
<organism evidence="6 7">
    <name type="scientific">Simkania negevensis (strain ATCC VR-1471 / DSM 27360 / Z)</name>
    <dbReference type="NCBI Taxonomy" id="331113"/>
    <lineage>
        <taxon>Bacteria</taxon>
        <taxon>Pseudomonadati</taxon>
        <taxon>Chlamydiota</taxon>
        <taxon>Chlamydiia</taxon>
        <taxon>Parachlamydiales</taxon>
        <taxon>Simkaniaceae</taxon>
        <taxon>Simkania</taxon>
    </lineage>
</organism>
<dbReference type="InterPro" id="IPR002938">
    <property type="entry name" value="FAD-bd"/>
</dbReference>
<dbReference type="InterPro" id="IPR036188">
    <property type="entry name" value="FAD/NAD-bd_sf"/>
</dbReference>
<dbReference type="OrthoDB" id="9766816at2"/>
<name>F8L8L7_SIMNZ</name>
<dbReference type="EC" id="1.14.13.-" evidence="6"/>
<dbReference type="PRINTS" id="PR00420">
    <property type="entry name" value="RNGMNOXGNASE"/>
</dbReference>
<feature type="domain" description="FAD-binding" evidence="5">
    <location>
        <begin position="5"/>
        <end position="340"/>
    </location>
</feature>
<evidence type="ECO:0000313" key="7">
    <source>
        <dbReference type="Proteomes" id="UP000000496"/>
    </source>
</evidence>
<evidence type="ECO:0000256" key="1">
    <source>
        <dbReference type="ARBA" id="ARBA00001974"/>
    </source>
</evidence>
<evidence type="ECO:0000259" key="5">
    <source>
        <dbReference type="Pfam" id="PF01494"/>
    </source>
</evidence>
<dbReference type="EMBL" id="FR872582">
    <property type="protein sequence ID" value="CCB89155.1"/>
    <property type="molecule type" value="Genomic_DNA"/>
</dbReference>
<reference key="1">
    <citation type="journal article" date="2011" name="Mol. Biol. Evol.">
        <title>Unity in variety -- the pan-genome of the Chlamydiae.</title>
        <authorList>
            <person name="Collingro A."/>
            <person name="Tischler P."/>
            <person name="Weinmaier T."/>
            <person name="Penz T."/>
            <person name="Heinz E."/>
            <person name="Brunham R.C."/>
            <person name="Read T.D."/>
            <person name="Bavoil P.M."/>
            <person name="Sachse K."/>
            <person name="Kahane S."/>
            <person name="Friedman M.G."/>
            <person name="Rattei T."/>
            <person name="Myers G.S.A."/>
            <person name="Horn M."/>
        </authorList>
    </citation>
    <scope>NUCLEOTIDE SEQUENCE</scope>
    <source>
        <strain>Z</strain>
    </source>
</reference>
<dbReference type="Gene3D" id="3.40.30.120">
    <property type="match status" value="1"/>
</dbReference>
<dbReference type="Proteomes" id="UP000000496">
    <property type="component" value="Chromosome gsn.131"/>
</dbReference>
<dbReference type="eggNOG" id="COG0654">
    <property type="taxonomic scope" value="Bacteria"/>
</dbReference>
<dbReference type="KEGG" id="sng:SNE_A12780"/>
<dbReference type="STRING" id="331113.SNE_A12780"/>
<comment type="cofactor">
    <cofactor evidence="1">
        <name>FAD</name>
        <dbReference type="ChEBI" id="CHEBI:57692"/>
    </cofactor>
</comment>
<keyword evidence="6" id="KW-0503">Monooxygenase</keyword>
<dbReference type="PANTHER" id="PTHR43004:SF19">
    <property type="entry name" value="BINDING MONOOXYGENASE, PUTATIVE (JCVI)-RELATED"/>
    <property type="match status" value="1"/>
</dbReference>
<keyword evidence="6" id="KW-0560">Oxidoreductase</keyword>
<dbReference type="GO" id="GO:0071949">
    <property type="term" value="F:FAD binding"/>
    <property type="evidence" value="ECO:0007669"/>
    <property type="project" value="InterPro"/>
</dbReference>
<dbReference type="SUPFAM" id="SSF52833">
    <property type="entry name" value="Thioredoxin-like"/>
    <property type="match status" value="1"/>
</dbReference>
<gene>
    <name evidence="6" type="primary">yhjG</name>
    <name evidence="6" type="ordered locus">SNE_A12780</name>
</gene>
<keyword evidence="3" id="KW-0285">Flavoprotein</keyword>
<dbReference type="Pfam" id="PF01494">
    <property type="entry name" value="FAD_binding_3"/>
    <property type="match status" value="1"/>
</dbReference>
<dbReference type="Gene3D" id="3.50.50.60">
    <property type="entry name" value="FAD/NAD(P)-binding domain"/>
    <property type="match status" value="1"/>
</dbReference>
<dbReference type="PANTHER" id="PTHR43004">
    <property type="entry name" value="TRK SYSTEM POTASSIUM UPTAKE PROTEIN"/>
    <property type="match status" value="1"/>
</dbReference>
<evidence type="ECO:0000256" key="4">
    <source>
        <dbReference type="ARBA" id="ARBA00022827"/>
    </source>
</evidence>